<comment type="caution">
    <text evidence="1">The sequence shown here is derived from an EMBL/GenBank/DDBJ whole genome shotgun (WGS) entry which is preliminary data.</text>
</comment>
<protein>
    <recommendedName>
        <fullName evidence="3">Aminoglycoside phosphotransferase domain-containing protein</fullName>
    </recommendedName>
</protein>
<gene>
    <name evidence="1" type="ORF">Agabi119p4_9884</name>
</gene>
<accession>A0A8H7EXF4</accession>
<evidence type="ECO:0008006" key="3">
    <source>
        <dbReference type="Google" id="ProtNLM"/>
    </source>
</evidence>
<dbReference type="EMBL" id="JABXXO010000013">
    <property type="protein sequence ID" value="KAF7761892.1"/>
    <property type="molecule type" value="Genomic_DNA"/>
</dbReference>
<sequence length="308" mass="34677">MPSVSFDITLEDTIVEACAQHFSKISSHSRNYRLCLVVDGFFVKFNSYVNMYPEYETLKYISRCAKNDINAPRVPEIIHFFHRRDRCLAYLVMENINLTPPPEDFHERVAKAIQWLRKCPVSPDGATLGPLGGGAAHHELFGESKAPLKFSSTLALERFLNTAITMLPPKGRSSTAPIRISHERLVFTQSDMDESNFGVDDQGRTCLFDFTTVGLLPESFASYTMALRMPFTEAVARCLDWSPTPNLQSMSRIARVLAMSSGTLGLDEDGNPINPISFQRRFKRIRKNGEAGGEARVYDKPVRSRSRS</sequence>
<dbReference type="AlphaFoldDB" id="A0A8H7EXF4"/>
<reference evidence="1 2" key="1">
    <citation type="journal article" name="Sci. Rep.">
        <title>Telomere-to-telomere assembled and centromere annotated genomes of the two main subspecies of the button mushroom Agaricus bisporus reveal especially polymorphic chromosome ends.</title>
        <authorList>
            <person name="Sonnenberg A.S.M."/>
            <person name="Sedaghat-Telgerd N."/>
            <person name="Lavrijssen B."/>
            <person name="Ohm R.A."/>
            <person name="Hendrickx P.M."/>
            <person name="Scholtmeijer K."/>
            <person name="Baars J.J.P."/>
            <person name="van Peer A."/>
        </authorList>
    </citation>
    <scope>NUCLEOTIDE SEQUENCE [LARGE SCALE GENOMIC DNA]</scope>
    <source>
        <strain evidence="1 2">H119_p4</strain>
    </source>
</reference>
<proteinExistence type="predicted"/>
<organism evidence="1 2">
    <name type="scientific">Agaricus bisporus var. burnettii</name>
    <dbReference type="NCBI Taxonomy" id="192524"/>
    <lineage>
        <taxon>Eukaryota</taxon>
        <taxon>Fungi</taxon>
        <taxon>Dikarya</taxon>
        <taxon>Basidiomycota</taxon>
        <taxon>Agaricomycotina</taxon>
        <taxon>Agaricomycetes</taxon>
        <taxon>Agaricomycetidae</taxon>
        <taxon>Agaricales</taxon>
        <taxon>Agaricineae</taxon>
        <taxon>Agaricaceae</taxon>
        <taxon>Agaricus</taxon>
    </lineage>
</organism>
<evidence type="ECO:0000313" key="1">
    <source>
        <dbReference type="EMBL" id="KAF7761892.1"/>
    </source>
</evidence>
<name>A0A8H7EXF4_AGABI</name>
<evidence type="ECO:0000313" key="2">
    <source>
        <dbReference type="Proteomes" id="UP000629468"/>
    </source>
</evidence>
<dbReference type="Proteomes" id="UP000629468">
    <property type="component" value="Unassembled WGS sequence"/>
</dbReference>